<dbReference type="EMBL" id="AP015041">
    <property type="protein sequence ID" value="BAT94632.1"/>
    <property type="molecule type" value="Genomic_DNA"/>
</dbReference>
<gene>
    <name evidence="1" type="primary">Vigan.08G125100</name>
    <name evidence="1" type="ORF">VIGAN_08125100</name>
</gene>
<reference evidence="1 2" key="1">
    <citation type="journal article" date="2015" name="Sci. Rep.">
        <title>The power of single molecule real-time sequencing technology in the de novo assembly of a eukaryotic genome.</title>
        <authorList>
            <person name="Sakai H."/>
            <person name="Naito K."/>
            <person name="Ogiso-Tanaka E."/>
            <person name="Takahashi Y."/>
            <person name="Iseki K."/>
            <person name="Muto C."/>
            <person name="Satou K."/>
            <person name="Teruya K."/>
            <person name="Shiroma A."/>
            <person name="Shimoji M."/>
            <person name="Hirano T."/>
            <person name="Itoh T."/>
            <person name="Kaga A."/>
            <person name="Tomooka N."/>
        </authorList>
    </citation>
    <scope>NUCLEOTIDE SEQUENCE [LARGE SCALE GENOMIC DNA]</scope>
    <source>
        <strain evidence="2">cv. Shumari</strain>
    </source>
</reference>
<protein>
    <submittedName>
        <fullName evidence="1">Uncharacterized protein</fullName>
    </submittedName>
</protein>
<organism evidence="1 2">
    <name type="scientific">Vigna angularis var. angularis</name>
    <dbReference type="NCBI Taxonomy" id="157739"/>
    <lineage>
        <taxon>Eukaryota</taxon>
        <taxon>Viridiplantae</taxon>
        <taxon>Streptophyta</taxon>
        <taxon>Embryophyta</taxon>
        <taxon>Tracheophyta</taxon>
        <taxon>Spermatophyta</taxon>
        <taxon>Magnoliopsida</taxon>
        <taxon>eudicotyledons</taxon>
        <taxon>Gunneridae</taxon>
        <taxon>Pentapetalae</taxon>
        <taxon>rosids</taxon>
        <taxon>fabids</taxon>
        <taxon>Fabales</taxon>
        <taxon>Fabaceae</taxon>
        <taxon>Papilionoideae</taxon>
        <taxon>50 kb inversion clade</taxon>
        <taxon>NPAAA clade</taxon>
        <taxon>indigoferoid/millettioid clade</taxon>
        <taxon>Phaseoleae</taxon>
        <taxon>Vigna</taxon>
    </lineage>
</organism>
<name>A0A0S3SP78_PHAAN</name>
<sequence length="115" mass="13048">MEDSRSIGISHMHINQEVSITFPCMYPLALFSTHIFLHLLLHSTFASLVTTLHLHPHARPQITHRSKKKSQNTINFTEQSIHPSPSSPRAPSLTIIITFLHYHCNSIILHLPGKV</sequence>
<dbReference type="AlphaFoldDB" id="A0A0S3SP78"/>
<evidence type="ECO:0000313" key="1">
    <source>
        <dbReference type="EMBL" id="BAT94632.1"/>
    </source>
</evidence>
<keyword evidence="2" id="KW-1185">Reference proteome</keyword>
<evidence type="ECO:0000313" key="2">
    <source>
        <dbReference type="Proteomes" id="UP000291084"/>
    </source>
</evidence>
<accession>A0A0S3SP78</accession>
<proteinExistence type="predicted"/>
<dbReference type="Proteomes" id="UP000291084">
    <property type="component" value="Chromosome 8"/>
</dbReference>